<protein>
    <recommendedName>
        <fullName evidence="6">Mutator family transposase</fullName>
    </recommendedName>
</protein>
<dbReference type="Pfam" id="PF00872">
    <property type="entry name" value="Transposase_mut"/>
    <property type="match status" value="1"/>
</dbReference>
<comment type="function">
    <text evidence="1 6">Required for the transposition of the insertion element.</text>
</comment>
<sequence>MKKLTPYTPELASQKELNDFLMNSLNANLTQAIKSTVSIMIKAEMRTLREELGNEKQTSFNGYYGRNLISPVGKIADIPIPRFRGGNDNLPLQSMNIFADEKERFFTIVQQMHLVGISQRKINCFCQKVFGKAVAPQTTKLVFEELLEQEAFQVNKTSLVGKPQTFVFFDGIWQTVKSNRTGEASKRVVLMALGMDTEGNKQILGFHLAFAEDEKSWREFIESLQKRGLNMDAMNLAVADDGKGLQAALERIAPTLPVQICITHKYRNVLTHTPRSHKAAMGRDLQLLTKTRSKEAFTNHVKDMEKRWLLVAPQAVKSLTTRIELITAYFSFPEHLWSRIRTTNVLERTLREVRTRTSVMQHQFTSPESAEKYHQAIVG</sequence>
<dbReference type="GO" id="GO:0006313">
    <property type="term" value="P:DNA transposition"/>
    <property type="evidence" value="ECO:0007669"/>
    <property type="project" value="UniProtKB-UniRule"/>
</dbReference>
<keyword evidence="6" id="KW-0814">Transposable element</keyword>
<feature type="non-terminal residue" evidence="7">
    <location>
        <position position="379"/>
    </location>
</feature>
<evidence type="ECO:0000256" key="3">
    <source>
        <dbReference type="ARBA" id="ARBA00022578"/>
    </source>
</evidence>
<dbReference type="PANTHER" id="PTHR33217:SF7">
    <property type="entry name" value="TRANSPOSASE FOR INSERTION SEQUENCE ELEMENT IS1081"/>
    <property type="match status" value="1"/>
</dbReference>
<reference evidence="8" key="1">
    <citation type="submission" date="2017-09" db="EMBL/GenBank/DDBJ databases">
        <title>Depth-based differentiation of microbial function through sediment-hosted aquifers and enrichment of novel symbionts in the deep terrestrial subsurface.</title>
        <authorList>
            <person name="Probst A.J."/>
            <person name="Ladd B."/>
            <person name="Jarett J.K."/>
            <person name="Geller-Mcgrath D.E."/>
            <person name="Sieber C.M.K."/>
            <person name="Emerson J.B."/>
            <person name="Anantharaman K."/>
            <person name="Thomas B.C."/>
            <person name="Malmstrom R."/>
            <person name="Stieglmeier M."/>
            <person name="Klingl A."/>
            <person name="Woyke T."/>
            <person name="Ryan C.M."/>
            <person name="Banfield J.F."/>
        </authorList>
    </citation>
    <scope>NUCLEOTIDE SEQUENCE [LARGE SCALE GENOMIC DNA]</scope>
</reference>
<dbReference type="GO" id="GO:0003677">
    <property type="term" value="F:DNA binding"/>
    <property type="evidence" value="ECO:0007669"/>
    <property type="project" value="UniProtKB-UniRule"/>
</dbReference>
<accession>A0A2M6W0J1</accession>
<dbReference type="GO" id="GO:0004803">
    <property type="term" value="F:transposase activity"/>
    <property type="evidence" value="ECO:0007669"/>
    <property type="project" value="UniProtKB-UniRule"/>
</dbReference>
<keyword evidence="3 6" id="KW-0815">Transposition</keyword>
<gene>
    <name evidence="7" type="ORF">COU33_03920</name>
</gene>
<name>A0A2M6W0J1_9BACT</name>
<evidence type="ECO:0000256" key="4">
    <source>
        <dbReference type="ARBA" id="ARBA00023125"/>
    </source>
</evidence>
<dbReference type="EMBL" id="PFBZ01000168">
    <property type="protein sequence ID" value="PIT86306.1"/>
    <property type="molecule type" value="Genomic_DNA"/>
</dbReference>
<evidence type="ECO:0000313" key="8">
    <source>
        <dbReference type="Proteomes" id="UP000229362"/>
    </source>
</evidence>
<keyword evidence="4 6" id="KW-0238">DNA-binding</keyword>
<proteinExistence type="inferred from homology"/>
<comment type="similarity">
    <text evidence="2 6">Belongs to the transposase mutator family.</text>
</comment>
<organism evidence="7 8">
    <name type="scientific">Candidatus Magasanikbacteria bacterium CG10_big_fil_rev_8_21_14_0_10_43_6</name>
    <dbReference type="NCBI Taxonomy" id="1974650"/>
    <lineage>
        <taxon>Bacteria</taxon>
        <taxon>Candidatus Magasanikiibacteriota</taxon>
    </lineage>
</organism>
<dbReference type="NCBIfam" id="NF033543">
    <property type="entry name" value="transpos_IS256"/>
    <property type="match status" value="1"/>
</dbReference>
<dbReference type="AlphaFoldDB" id="A0A2M6W0J1"/>
<evidence type="ECO:0000256" key="1">
    <source>
        <dbReference type="ARBA" id="ARBA00002190"/>
    </source>
</evidence>
<dbReference type="InterPro" id="IPR001207">
    <property type="entry name" value="Transposase_mutator"/>
</dbReference>
<keyword evidence="5 6" id="KW-0233">DNA recombination</keyword>
<evidence type="ECO:0000313" key="7">
    <source>
        <dbReference type="EMBL" id="PIT86306.1"/>
    </source>
</evidence>
<evidence type="ECO:0000256" key="2">
    <source>
        <dbReference type="ARBA" id="ARBA00010961"/>
    </source>
</evidence>
<comment type="caution">
    <text evidence="7">The sequence shown here is derived from an EMBL/GenBank/DDBJ whole genome shotgun (WGS) entry which is preliminary data.</text>
</comment>
<evidence type="ECO:0000256" key="6">
    <source>
        <dbReference type="RuleBase" id="RU365089"/>
    </source>
</evidence>
<evidence type="ECO:0000256" key="5">
    <source>
        <dbReference type="ARBA" id="ARBA00023172"/>
    </source>
</evidence>
<dbReference type="PANTHER" id="PTHR33217">
    <property type="entry name" value="TRANSPOSASE FOR INSERTION SEQUENCE ELEMENT IS1081"/>
    <property type="match status" value="1"/>
</dbReference>
<dbReference type="Proteomes" id="UP000229362">
    <property type="component" value="Unassembled WGS sequence"/>
</dbReference>